<comment type="pathway">
    <text evidence="7 8">Cell wall biogenesis; peptidoglycan biosynthesis.</text>
</comment>
<feature type="binding site" evidence="7">
    <location>
        <position position="185"/>
    </location>
    <ligand>
        <name>UDP-N-acetyl-alpha-D-muramoyl-L-alanyl-D-glutamate</name>
        <dbReference type="ChEBI" id="CHEBI:83900"/>
    </ligand>
</feature>
<keyword evidence="3 7" id="KW-0133">Cell shape</keyword>
<reference evidence="12 13" key="1">
    <citation type="journal article" date="2015" name="Genome Announc.">
        <title>Complete Genome Sequence of the Novel Leech Symbiont Mucinivorans hirudinis M3T.</title>
        <authorList>
            <person name="Nelson M.C."/>
            <person name="Bomar L."/>
            <person name="Graf J."/>
        </authorList>
    </citation>
    <scope>NUCLEOTIDE SEQUENCE [LARGE SCALE GENOMIC DNA]</scope>
    <source>
        <strain evidence="13">M3</strain>
    </source>
</reference>
<evidence type="ECO:0000256" key="5">
    <source>
        <dbReference type="ARBA" id="ARBA00023306"/>
    </source>
</evidence>
<dbReference type="Proteomes" id="UP000027616">
    <property type="component" value="Chromosome I"/>
</dbReference>
<evidence type="ECO:0000313" key="12">
    <source>
        <dbReference type="EMBL" id="CDN30376.1"/>
    </source>
</evidence>
<feature type="modified residue" description="N6-carboxylysine" evidence="7">
    <location>
        <position position="219"/>
    </location>
</feature>
<dbReference type="eggNOG" id="COG0769">
    <property type="taxonomic scope" value="Bacteria"/>
</dbReference>
<dbReference type="GO" id="GO:0071555">
    <property type="term" value="P:cell wall organization"/>
    <property type="evidence" value="ECO:0007669"/>
    <property type="project" value="UniProtKB-KW"/>
</dbReference>
<dbReference type="GO" id="GO:0051301">
    <property type="term" value="P:cell division"/>
    <property type="evidence" value="ECO:0007669"/>
    <property type="project" value="UniProtKB-KW"/>
</dbReference>
<dbReference type="AlphaFoldDB" id="A0A060R612"/>
<feature type="binding site" evidence="7">
    <location>
        <begin position="152"/>
        <end position="153"/>
    </location>
    <ligand>
        <name>UDP-N-acetyl-alpha-D-muramoyl-L-alanyl-D-glutamate</name>
        <dbReference type="ChEBI" id="CHEBI:83900"/>
    </ligand>
</feature>
<dbReference type="Pfam" id="PF01225">
    <property type="entry name" value="Mur_ligase"/>
    <property type="match status" value="1"/>
</dbReference>
<feature type="binding site" evidence="7">
    <location>
        <position position="376"/>
    </location>
    <ligand>
        <name>meso-2,6-diaminopimelate</name>
        <dbReference type="ChEBI" id="CHEBI:57791"/>
    </ligand>
</feature>
<evidence type="ECO:0000259" key="10">
    <source>
        <dbReference type="Pfam" id="PF02875"/>
    </source>
</evidence>
<sequence length="482" mass="53516">MVHKIIAASEPLEVIGSAPATIDSLAFDSRKVGNHTAFFALRGTHTDGHNYIENAIQRGANLIFCEKLPESMHNELCYVRVADCSVALALAAKVFYSDPSAKIKLVGVTGTNGKTTIATLLHDLFEKLGYRCGLLSTVVYKIDKREIPASHTTPDALQINVLLSEMVECGCEYCFMEVSSHSVVQNRIKGIEFEGGIFTNLTHDHLDYHGTFLAYRDAKKAFFDNLPPKAFALTNLDDKNGEVMLQNCRARRRSYSLRTIAHYHCLIRESHLDGTLISLNNSELWVQFIGRFNAYNLAAIYGAAMELGADREQVMITLSTLQPVAGRFECVRGRDGKLAIIDYAHTPDALQNVLETIGELKGGARVYTVVGCGGDRDATKRPLMARIAVNMSNMTILTTDNPRTESPDDILRQMREGLDCTEVRRSLVINDRREAIRTAITLASPGDIILIAGKGHETYQEIDGIRHHFDDKEEAERELGVR</sequence>
<organism evidence="12 13">
    <name type="scientific">Mucinivorans hirudinis</name>
    <dbReference type="NCBI Taxonomy" id="1433126"/>
    <lineage>
        <taxon>Bacteria</taxon>
        <taxon>Pseudomonadati</taxon>
        <taxon>Bacteroidota</taxon>
        <taxon>Bacteroidia</taxon>
        <taxon>Bacteroidales</taxon>
        <taxon>Rikenellaceae</taxon>
        <taxon>Mucinivorans</taxon>
    </lineage>
</organism>
<comment type="caution">
    <text evidence="7">Lacks conserved residue(s) required for the propagation of feature annotation.</text>
</comment>
<evidence type="ECO:0000259" key="11">
    <source>
        <dbReference type="Pfam" id="PF08245"/>
    </source>
</evidence>
<feature type="domain" description="Mur ligase central" evidence="11">
    <location>
        <begin position="108"/>
        <end position="302"/>
    </location>
</feature>
<keyword evidence="7 12" id="KW-0436">Ligase</keyword>
<dbReference type="InterPro" id="IPR036565">
    <property type="entry name" value="Mur-like_cat_sf"/>
</dbReference>
<comment type="catalytic activity">
    <reaction evidence="7">
        <text>UDP-N-acetyl-alpha-D-muramoyl-L-alanyl-D-glutamate + meso-2,6-diaminopimelate + ATP = UDP-N-acetyl-alpha-D-muramoyl-L-alanyl-gamma-D-glutamyl-meso-2,6-diaminopimelate + ADP + phosphate + H(+)</text>
        <dbReference type="Rhea" id="RHEA:23676"/>
        <dbReference type="ChEBI" id="CHEBI:15378"/>
        <dbReference type="ChEBI" id="CHEBI:30616"/>
        <dbReference type="ChEBI" id="CHEBI:43474"/>
        <dbReference type="ChEBI" id="CHEBI:57791"/>
        <dbReference type="ChEBI" id="CHEBI:83900"/>
        <dbReference type="ChEBI" id="CHEBI:83905"/>
        <dbReference type="ChEBI" id="CHEBI:456216"/>
        <dbReference type="EC" id="6.3.2.13"/>
    </reaction>
</comment>
<dbReference type="GO" id="GO:0000287">
    <property type="term" value="F:magnesium ion binding"/>
    <property type="evidence" value="ECO:0007669"/>
    <property type="project" value="UniProtKB-UniRule"/>
</dbReference>
<keyword evidence="7" id="KW-0963">Cytoplasm</keyword>
<name>A0A060R612_9BACT</name>
<dbReference type="UniPathway" id="UPA00219"/>
<dbReference type="KEGG" id="rbc:BN938_0270"/>
<dbReference type="InterPro" id="IPR004101">
    <property type="entry name" value="Mur_ligase_C"/>
</dbReference>
<evidence type="ECO:0000259" key="9">
    <source>
        <dbReference type="Pfam" id="PF01225"/>
    </source>
</evidence>
<dbReference type="PATRIC" id="fig|1433126.3.peg.268"/>
<dbReference type="PANTHER" id="PTHR23135">
    <property type="entry name" value="MUR LIGASE FAMILY MEMBER"/>
    <property type="match status" value="1"/>
</dbReference>
<dbReference type="GO" id="GO:0005524">
    <property type="term" value="F:ATP binding"/>
    <property type="evidence" value="ECO:0007669"/>
    <property type="project" value="UniProtKB-UniRule"/>
</dbReference>
<keyword evidence="4 7" id="KW-0573">Peptidoglycan synthesis</keyword>
<keyword evidence="13" id="KW-1185">Reference proteome</keyword>
<evidence type="ECO:0000256" key="8">
    <source>
        <dbReference type="RuleBase" id="RU004135"/>
    </source>
</evidence>
<keyword evidence="6 7" id="KW-0961">Cell wall biogenesis/degradation</keyword>
<dbReference type="NCBIfam" id="TIGR01085">
    <property type="entry name" value="murE"/>
    <property type="match status" value="1"/>
</dbReference>
<dbReference type="EC" id="6.3.2.13" evidence="7"/>
<dbReference type="InterPro" id="IPR013221">
    <property type="entry name" value="Mur_ligase_cen"/>
</dbReference>
<dbReference type="Pfam" id="PF08245">
    <property type="entry name" value="Mur_ligase_M"/>
    <property type="match status" value="1"/>
</dbReference>
<keyword evidence="2 7" id="KW-0132">Cell division</keyword>
<dbReference type="PANTHER" id="PTHR23135:SF4">
    <property type="entry name" value="UDP-N-ACETYLMURAMOYL-L-ALANYL-D-GLUTAMATE--2,6-DIAMINOPIMELATE LIGASE MURE HOMOLOG, CHLOROPLASTIC"/>
    <property type="match status" value="1"/>
</dbReference>
<evidence type="ECO:0000256" key="7">
    <source>
        <dbReference type="HAMAP-Rule" id="MF_00208"/>
    </source>
</evidence>
<feature type="binding site" evidence="7">
    <location>
        <begin position="400"/>
        <end position="403"/>
    </location>
    <ligand>
        <name>meso-2,6-diaminopimelate</name>
        <dbReference type="ChEBI" id="CHEBI:57791"/>
    </ligand>
</feature>
<feature type="binding site" evidence="7">
    <location>
        <position position="29"/>
    </location>
    <ligand>
        <name>UDP-N-acetyl-alpha-D-muramoyl-L-alanyl-D-glutamate</name>
        <dbReference type="ChEBI" id="CHEBI:83900"/>
    </ligand>
</feature>
<comment type="cofactor">
    <cofactor evidence="7">
        <name>Mg(2+)</name>
        <dbReference type="ChEBI" id="CHEBI:18420"/>
    </cofactor>
</comment>
<dbReference type="STRING" id="1433126.BN938_0270"/>
<feature type="binding site" evidence="7">
    <location>
        <position position="453"/>
    </location>
    <ligand>
        <name>meso-2,6-diaminopimelate</name>
        <dbReference type="ChEBI" id="CHEBI:57791"/>
    </ligand>
</feature>
<evidence type="ECO:0000256" key="6">
    <source>
        <dbReference type="ARBA" id="ARBA00023316"/>
    </source>
</evidence>
<evidence type="ECO:0000313" key="13">
    <source>
        <dbReference type="Proteomes" id="UP000027616"/>
    </source>
</evidence>
<feature type="binding site" evidence="7">
    <location>
        <begin position="110"/>
        <end position="116"/>
    </location>
    <ligand>
        <name>ATP</name>
        <dbReference type="ChEBI" id="CHEBI:30616"/>
    </ligand>
</feature>
<comment type="subcellular location">
    <subcellularLocation>
        <location evidence="7 8">Cytoplasm</location>
    </subcellularLocation>
</comment>
<dbReference type="OrthoDB" id="9800958at2"/>
<evidence type="ECO:0000256" key="2">
    <source>
        <dbReference type="ARBA" id="ARBA00022618"/>
    </source>
</evidence>
<dbReference type="Gene3D" id="3.40.1190.10">
    <property type="entry name" value="Mur-like, catalytic domain"/>
    <property type="match status" value="1"/>
</dbReference>
<dbReference type="Gene3D" id="3.40.1390.10">
    <property type="entry name" value="MurE/MurF, N-terminal domain"/>
    <property type="match status" value="1"/>
</dbReference>
<dbReference type="GO" id="GO:0008765">
    <property type="term" value="F:UDP-N-acetylmuramoylalanyl-D-glutamate-2,6-diaminopimelate ligase activity"/>
    <property type="evidence" value="ECO:0007669"/>
    <property type="project" value="UniProtKB-UniRule"/>
</dbReference>
<dbReference type="SUPFAM" id="SSF63418">
    <property type="entry name" value="MurE/MurF N-terminal domain"/>
    <property type="match status" value="1"/>
</dbReference>
<feature type="binding site" evidence="7">
    <location>
        <position position="187"/>
    </location>
    <ligand>
        <name>UDP-N-acetyl-alpha-D-muramoyl-L-alanyl-D-glutamate</name>
        <dbReference type="ChEBI" id="CHEBI:83900"/>
    </ligand>
</feature>
<evidence type="ECO:0000256" key="3">
    <source>
        <dbReference type="ARBA" id="ARBA00022960"/>
    </source>
</evidence>
<accession>A0A060R612</accession>
<feature type="domain" description="Mur ligase N-terminal catalytic" evidence="9">
    <location>
        <begin position="22"/>
        <end position="86"/>
    </location>
</feature>
<proteinExistence type="inferred from homology"/>
<evidence type="ECO:0000256" key="1">
    <source>
        <dbReference type="ARBA" id="ARBA00005898"/>
    </source>
</evidence>
<comment type="function">
    <text evidence="7">Catalyzes the addition of meso-diaminopimelic acid to the nucleotide precursor UDP-N-acetylmuramoyl-L-alanyl-D-glutamate (UMAG) in the biosynthesis of bacterial cell-wall peptidoglycan.</text>
</comment>
<evidence type="ECO:0000256" key="4">
    <source>
        <dbReference type="ARBA" id="ARBA00022984"/>
    </source>
</evidence>
<dbReference type="InterPro" id="IPR035911">
    <property type="entry name" value="MurE/MurF_N"/>
</dbReference>
<dbReference type="NCBIfam" id="NF001126">
    <property type="entry name" value="PRK00139.1-4"/>
    <property type="match status" value="1"/>
</dbReference>
<dbReference type="SUPFAM" id="SSF53244">
    <property type="entry name" value="MurD-like peptide ligases, peptide-binding domain"/>
    <property type="match status" value="1"/>
</dbReference>
<keyword evidence="7" id="KW-0547">Nucleotide-binding</keyword>
<dbReference type="Gene3D" id="3.90.190.20">
    <property type="entry name" value="Mur ligase, C-terminal domain"/>
    <property type="match status" value="1"/>
</dbReference>
<dbReference type="EMBL" id="HG934468">
    <property type="protein sequence ID" value="CDN30376.1"/>
    <property type="molecule type" value="Genomic_DNA"/>
</dbReference>
<keyword evidence="7" id="KW-0460">Magnesium</keyword>
<dbReference type="InterPro" id="IPR005761">
    <property type="entry name" value="UDP-N-AcMur-Glu-dNH2Pim_ligase"/>
</dbReference>
<dbReference type="GO" id="GO:0008360">
    <property type="term" value="P:regulation of cell shape"/>
    <property type="evidence" value="ECO:0007669"/>
    <property type="project" value="UniProtKB-KW"/>
</dbReference>
<comment type="PTM">
    <text evidence="7">Carboxylation is probably crucial for Mg(2+) binding and, consequently, for the gamma-phosphate positioning of ATP.</text>
</comment>
<feature type="domain" description="Mur ligase C-terminal" evidence="10">
    <location>
        <begin position="326"/>
        <end position="455"/>
    </location>
</feature>
<keyword evidence="7" id="KW-0067">ATP-binding</keyword>
<dbReference type="InterPro" id="IPR036615">
    <property type="entry name" value="Mur_ligase_C_dom_sf"/>
</dbReference>
<feature type="binding site" evidence="7">
    <location>
        <position position="457"/>
    </location>
    <ligand>
        <name>meso-2,6-diaminopimelate</name>
        <dbReference type="ChEBI" id="CHEBI:57791"/>
    </ligand>
</feature>
<dbReference type="GO" id="GO:0005737">
    <property type="term" value="C:cytoplasm"/>
    <property type="evidence" value="ECO:0007669"/>
    <property type="project" value="UniProtKB-SubCell"/>
</dbReference>
<protein>
    <recommendedName>
        <fullName evidence="7">UDP-N-acetylmuramoyl-L-alanyl-D-glutamate--2,6-diaminopimelate ligase</fullName>
        <ecNumber evidence="7">6.3.2.13</ecNumber>
    </recommendedName>
    <alternativeName>
        <fullName evidence="7">Meso-A2pm-adding enzyme</fullName>
    </alternativeName>
    <alternativeName>
        <fullName evidence="7">Meso-diaminopimelate-adding enzyme</fullName>
    </alternativeName>
    <alternativeName>
        <fullName evidence="7">UDP-MurNAc-L-Ala-D-Glu:meso-diaminopimelate ligase</fullName>
    </alternativeName>
    <alternativeName>
        <fullName evidence="7">UDP-MurNAc-tripeptide synthetase</fullName>
    </alternativeName>
    <alternativeName>
        <fullName evidence="7">UDP-N-acetylmuramyl-tripeptide synthetase</fullName>
    </alternativeName>
</protein>
<feature type="binding site" evidence="7">
    <location>
        <position position="179"/>
    </location>
    <ligand>
        <name>UDP-N-acetyl-alpha-D-muramoyl-L-alanyl-D-glutamate</name>
        <dbReference type="ChEBI" id="CHEBI:83900"/>
    </ligand>
</feature>
<dbReference type="GO" id="GO:0009252">
    <property type="term" value="P:peptidoglycan biosynthetic process"/>
    <property type="evidence" value="ECO:0007669"/>
    <property type="project" value="UniProtKB-UniRule"/>
</dbReference>
<comment type="similarity">
    <text evidence="1 7">Belongs to the MurCDEF family. MurE subfamily.</text>
</comment>
<keyword evidence="5 7" id="KW-0131">Cell cycle</keyword>
<feature type="short sequence motif" description="Meso-diaminopimelate recognition motif" evidence="7">
    <location>
        <begin position="400"/>
        <end position="403"/>
    </location>
</feature>
<dbReference type="SUPFAM" id="SSF53623">
    <property type="entry name" value="MurD-like peptide ligases, catalytic domain"/>
    <property type="match status" value="1"/>
</dbReference>
<dbReference type="Pfam" id="PF02875">
    <property type="entry name" value="Mur_ligase_C"/>
    <property type="match status" value="1"/>
</dbReference>
<dbReference type="HAMAP" id="MF_00208">
    <property type="entry name" value="MurE"/>
    <property type="match status" value="1"/>
</dbReference>
<dbReference type="HOGENOM" id="CLU_022291_4_1_10"/>
<gene>
    <name evidence="7" type="primary">murE</name>
    <name evidence="12" type="ORF">BN938_0270</name>
</gene>
<dbReference type="InterPro" id="IPR000713">
    <property type="entry name" value="Mur_ligase_N"/>
</dbReference>